<evidence type="ECO:0000313" key="2">
    <source>
        <dbReference type="Proteomes" id="UP000772434"/>
    </source>
</evidence>
<comment type="caution">
    <text evidence="1">The sequence shown here is derived from an EMBL/GenBank/DDBJ whole genome shotgun (WGS) entry which is preliminary data.</text>
</comment>
<reference evidence="1" key="1">
    <citation type="submission" date="2020-11" db="EMBL/GenBank/DDBJ databases">
        <authorList>
            <consortium name="DOE Joint Genome Institute"/>
            <person name="Ahrendt S."/>
            <person name="Riley R."/>
            <person name="Andreopoulos W."/>
            <person name="Labutti K."/>
            <person name="Pangilinan J."/>
            <person name="Ruiz-Duenas F.J."/>
            <person name="Barrasa J.M."/>
            <person name="Sanchez-Garcia M."/>
            <person name="Camarero S."/>
            <person name="Miyauchi S."/>
            <person name="Serrano A."/>
            <person name="Linde D."/>
            <person name="Babiker R."/>
            <person name="Drula E."/>
            <person name="Ayuso-Fernandez I."/>
            <person name="Pacheco R."/>
            <person name="Padilla G."/>
            <person name="Ferreira P."/>
            <person name="Barriuso J."/>
            <person name="Kellner H."/>
            <person name="Castanera R."/>
            <person name="Alfaro M."/>
            <person name="Ramirez L."/>
            <person name="Pisabarro A.G."/>
            <person name="Kuo A."/>
            <person name="Tritt A."/>
            <person name="Lipzen A."/>
            <person name="He G."/>
            <person name="Yan M."/>
            <person name="Ng V."/>
            <person name="Cullen D."/>
            <person name="Martin F."/>
            <person name="Rosso M.-N."/>
            <person name="Henrissat B."/>
            <person name="Hibbett D."/>
            <person name="Martinez A.T."/>
            <person name="Grigoriev I.V."/>
        </authorList>
    </citation>
    <scope>NUCLEOTIDE SEQUENCE</scope>
    <source>
        <strain evidence="1">AH 40177</strain>
    </source>
</reference>
<accession>A0A9P5P572</accession>
<evidence type="ECO:0000313" key="1">
    <source>
        <dbReference type="EMBL" id="KAF9040323.1"/>
    </source>
</evidence>
<keyword evidence="2" id="KW-1185">Reference proteome</keyword>
<name>A0A9P5P572_9AGAR</name>
<dbReference type="AlphaFoldDB" id="A0A9P5P572"/>
<proteinExistence type="predicted"/>
<sequence length="113" mass="12726">LTEEEWEAIGDLVKALKILKDATTFFSSNAPNISAVIPAMDAIDKAFASGIIDNQQLCAPLRHALSIGKKTLNKYYALTDNSNIYHIAMVLHLSFKLNYFTRLNWPLEWINEA</sequence>
<organism evidence="1 2">
    <name type="scientific">Rhodocollybia butyracea</name>
    <dbReference type="NCBI Taxonomy" id="206335"/>
    <lineage>
        <taxon>Eukaryota</taxon>
        <taxon>Fungi</taxon>
        <taxon>Dikarya</taxon>
        <taxon>Basidiomycota</taxon>
        <taxon>Agaricomycotina</taxon>
        <taxon>Agaricomycetes</taxon>
        <taxon>Agaricomycetidae</taxon>
        <taxon>Agaricales</taxon>
        <taxon>Marasmiineae</taxon>
        <taxon>Omphalotaceae</taxon>
        <taxon>Rhodocollybia</taxon>
    </lineage>
</organism>
<feature type="non-terminal residue" evidence="1">
    <location>
        <position position="1"/>
    </location>
</feature>
<dbReference type="OrthoDB" id="3359487at2759"/>
<dbReference type="EMBL" id="JADNRY010000562">
    <property type="protein sequence ID" value="KAF9040323.1"/>
    <property type="molecule type" value="Genomic_DNA"/>
</dbReference>
<feature type="non-terminal residue" evidence="1">
    <location>
        <position position="113"/>
    </location>
</feature>
<dbReference type="Proteomes" id="UP000772434">
    <property type="component" value="Unassembled WGS sequence"/>
</dbReference>
<dbReference type="InterPro" id="IPR012337">
    <property type="entry name" value="RNaseH-like_sf"/>
</dbReference>
<dbReference type="SUPFAM" id="SSF53098">
    <property type="entry name" value="Ribonuclease H-like"/>
    <property type="match status" value="1"/>
</dbReference>
<gene>
    <name evidence="1" type="ORF">BDP27DRAFT_1157217</name>
</gene>
<protein>
    <submittedName>
        <fullName evidence="1">Uncharacterized protein</fullName>
    </submittedName>
</protein>